<evidence type="ECO:0000256" key="1">
    <source>
        <dbReference type="ARBA" id="ARBA00001971"/>
    </source>
</evidence>
<keyword evidence="13" id="KW-0472">Membrane</keyword>
<comment type="caution">
    <text evidence="14">The sequence shown here is derived from an EMBL/GenBank/DDBJ whole genome shotgun (WGS) entry which is preliminary data.</text>
</comment>
<evidence type="ECO:0000256" key="9">
    <source>
        <dbReference type="ARBA" id="ARBA00022848"/>
    </source>
</evidence>
<keyword evidence="8" id="KW-0256">Endoplasmic reticulum</keyword>
<keyword evidence="9" id="KW-0492">Microsome</keyword>
<dbReference type="InterPro" id="IPR036396">
    <property type="entry name" value="Cyt_P450_sf"/>
</dbReference>
<name>A0A8J2MHQ4_COTCN</name>
<evidence type="ECO:0000256" key="4">
    <source>
        <dbReference type="ARBA" id="ARBA00004406"/>
    </source>
</evidence>
<keyword evidence="6" id="KW-0349">Heme</keyword>
<evidence type="ECO:0000256" key="8">
    <source>
        <dbReference type="ARBA" id="ARBA00022824"/>
    </source>
</evidence>
<comment type="cofactor">
    <cofactor evidence="1">
        <name>heme</name>
        <dbReference type="ChEBI" id="CHEBI:30413"/>
    </cofactor>
</comment>
<keyword evidence="7" id="KW-0479">Metal-binding</keyword>
<keyword evidence="10" id="KW-0560">Oxidoreductase</keyword>
<keyword evidence="11" id="KW-0408">Iron</keyword>
<evidence type="ECO:0000313" key="15">
    <source>
        <dbReference type="Proteomes" id="UP000786811"/>
    </source>
</evidence>
<reference evidence="14" key="1">
    <citation type="submission" date="2021-04" db="EMBL/GenBank/DDBJ databases">
        <authorList>
            <person name="Chebbi M.A.C M."/>
        </authorList>
    </citation>
    <scope>NUCLEOTIDE SEQUENCE</scope>
</reference>
<organism evidence="14 15">
    <name type="scientific">Cotesia congregata</name>
    <name type="common">Parasitoid wasp</name>
    <name type="synonym">Apanteles congregatus</name>
    <dbReference type="NCBI Taxonomy" id="51543"/>
    <lineage>
        <taxon>Eukaryota</taxon>
        <taxon>Metazoa</taxon>
        <taxon>Ecdysozoa</taxon>
        <taxon>Arthropoda</taxon>
        <taxon>Hexapoda</taxon>
        <taxon>Insecta</taxon>
        <taxon>Pterygota</taxon>
        <taxon>Neoptera</taxon>
        <taxon>Endopterygota</taxon>
        <taxon>Hymenoptera</taxon>
        <taxon>Apocrita</taxon>
        <taxon>Ichneumonoidea</taxon>
        <taxon>Braconidae</taxon>
        <taxon>Microgastrinae</taxon>
        <taxon>Cotesia</taxon>
    </lineage>
</organism>
<dbReference type="GO" id="GO:0020037">
    <property type="term" value="F:heme binding"/>
    <property type="evidence" value="ECO:0007669"/>
    <property type="project" value="InterPro"/>
</dbReference>
<evidence type="ECO:0000313" key="14">
    <source>
        <dbReference type="EMBL" id="CAG5083881.1"/>
    </source>
</evidence>
<evidence type="ECO:0000256" key="13">
    <source>
        <dbReference type="ARBA" id="ARBA00023136"/>
    </source>
</evidence>
<proteinExistence type="inferred from homology"/>
<keyword evidence="15" id="KW-1185">Reference proteome</keyword>
<protein>
    <submittedName>
        <fullName evidence="14">Similar to CYP4C1: Cytochrome P450 4C1 (Blaberus discoidalis)</fullName>
    </submittedName>
</protein>
<dbReference type="GO" id="GO:0004497">
    <property type="term" value="F:monooxygenase activity"/>
    <property type="evidence" value="ECO:0007669"/>
    <property type="project" value="UniProtKB-KW"/>
</dbReference>
<dbReference type="GO" id="GO:0016705">
    <property type="term" value="F:oxidoreductase activity, acting on paired donors, with incorporation or reduction of molecular oxygen"/>
    <property type="evidence" value="ECO:0007669"/>
    <property type="project" value="InterPro"/>
</dbReference>
<accession>A0A8J2MHQ4</accession>
<evidence type="ECO:0000256" key="2">
    <source>
        <dbReference type="ARBA" id="ARBA00003690"/>
    </source>
</evidence>
<evidence type="ECO:0000256" key="11">
    <source>
        <dbReference type="ARBA" id="ARBA00023004"/>
    </source>
</evidence>
<dbReference type="SUPFAM" id="SSF48264">
    <property type="entry name" value="Cytochrome P450"/>
    <property type="match status" value="1"/>
</dbReference>
<comment type="similarity">
    <text evidence="5">Belongs to the cytochrome P450 family.</text>
</comment>
<evidence type="ECO:0000256" key="10">
    <source>
        <dbReference type="ARBA" id="ARBA00023002"/>
    </source>
</evidence>
<evidence type="ECO:0000256" key="6">
    <source>
        <dbReference type="ARBA" id="ARBA00022617"/>
    </source>
</evidence>
<dbReference type="EMBL" id="CAJNRD030001118">
    <property type="protein sequence ID" value="CAG5083881.1"/>
    <property type="molecule type" value="Genomic_DNA"/>
</dbReference>
<dbReference type="Gene3D" id="1.10.630.10">
    <property type="entry name" value="Cytochrome P450"/>
    <property type="match status" value="1"/>
</dbReference>
<dbReference type="GO" id="GO:0005789">
    <property type="term" value="C:endoplasmic reticulum membrane"/>
    <property type="evidence" value="ECO:0007669"/>
    <property type="project" value="UniProtKB-SubCell"/>
</dbReference>
<dbReference type="AlphaFoldDB" id="A0A8J2MHQ4"/>
<dbReference type="PANTHER" id="PTHR24291:SF189">
    <property type="entry name" value="CYTOCHROME P450 4C3-RELATED"/>
    <property type="match status" value="1"/>
</dbReference>
<gene>
    <name evidence="14" type="ORF">HICCMSTLAB_LOCUS3958</name>
</gene>
<evidence type="ECO:0000256" key="5">
    <source>
        <dbReference type="ARBA" id="ARBA00010617"/>
    </source>
</evidence>
<comment type="function">
    <text evidence="2">May be involved in the metabolism of insect hormones and in the breakdown of synthetic insecticides.</text>
</comment>
<dbReference type="GO" id="GO:0005506">
    <property type="term" value="F:iron ion binding"/>
    <property type="evidence" value="ECO:0007669"/>
    <property type="project" value="InterPro"/>
</dbReference>
<evidence type="ECO:0000256" key="12">
    <source>
        <dbReference type="ARBA" id="ARBA00023033"/>
    </source>
</evidence>
<dbReference type="OrthoDB" id="1470350at2759"/>
<evidence type="ECO:0000256" key="7">
    <source>
        <dbReference type="ARBA" id="ARBA00022723"/>
    </source>
</evidence>
<dbReference type="InterPro" id="IPR001128">
    <property type="entry name" value="Cyt_P450"/>
</dbReference>
<keyword evidence="12" id="KW-0503">Monooxygenase</keyword>
<dbReference type="Proteomes" id="UP000786811">
    <property type="component" value="Unassembled WGS sequence"/>
</dbReference>
<evidence type="ECO:0000256" key="3">
    <source>
        <dbReference type="ARBA" id="ARBA00004174"/>
    </source>
</evidence>
<comment type="subcellular location">
    <subcellularLocation>
        <location evidence="4">Endoplasmic reticulum membrane</location>
        <topology evidence="4">Peripheral membrane protein</topology>
    </subcellularLocation>
    <subcellularLocation>
        <location evidence="3">Microsome membrane</location>
        <topology evidence="3">Peripheral membrane protein</topology>
    </subcellularLocation>
</comment>
<dbReference type="PANTHER" id="PTHR24291">
    <property type="entry name" value="CYTOCHROME P450 FAMILY 4"/>
    <property type="match status" value="1"/>
</dbReference>
<dbReference type="Pfam" id="PF00067">
    <property type="entry name" value="p450"/>
    <property type="match status" value="1"/>
</dbReference>
<sequence>MDCFANHTNHLIKNLKSESGSNGVIKELLPLLTTFTLNTIVESTTGVVIEETDMEEYKQSVYEYGETFIYRSFRPWLIPEFLFKLTSKGRGYQKNLKVLHSFTKKVFNF</sequence>
<dbReference type="InterPro" id="IPR050196">
    <property type="entry name" value="Cytochrome_P450_Monoox"/>
</dbReference>